<keyword evidence="3" id="KW-1185">Reference proteome</keyword>
<accession>A0A4Y2UX57</accession>
<organism evidence="1 3">
    <name type="scientific">Araneus ventricosus</name>
    <name type="common">Orbweaver spider</name>
    <name type="synonym">Epeira ventricosa</name>
    <dbReference type="NCBI Taxonomy" id="182803"/>
    <lineage>
        <taxon>Eukaryota</taxon>
        <taxon>Metazoa</taxon>
        <taxon>Ecdysozoa</taxon>
        <taxon>Arthropoda</taxon>
        <taxon>Chelicerata</taxon>
        <taxon>Arachnida</taxon>
        <taxon>Araneae</taxon>
        <taxon>Araneomorphae</taxon>
        <taxon>Entelegynae</taxon>
        <taxon>Araneoidea</taxon>
        <taxon>Araneidae</taxon>
        <taxon>Araneus</taxon>
    </lineage>
</organism>
<dbReference type="EMBL" id="BGPR01040678">
    <property type="protein sequence ID" value="GBO16852.1"/>
    <property type="molecule type" value="Genomic_DNA"/>
</dbReference>
<dbReference type="EMBL" id="BGPR01040675">
    <property type="protein sequence ID" value="GBO16841.1"/>
    <property type="molecule type" value="Genomic_DNA"/>
</dbReference>
<name>A0A4Y2UX57_ARAVE</name>
<sequence>MTGVTLTRMSHHYVTCIDNSLSTDREAYRYCQWWILTICGHKHKILLRILPLPNGIPTPTDPAYPDGCDQAGLSPLGALRQCPPFSPPQLPKPDHYINSKFVQIEAIKYLIADNFRGIWFQYIVSKKM</sequence>
<dbReference type="Proteomes" id="UP000499080">
    <property type="component" value="Unassembled WGS sequence"/>
</dbReference>
<dbReference type="AlphaFoldDB" id="A0A4Y2UX57"/>
<evidence type="ECO:0000313" key="2">
    <source>
        <dbReference type="EMBL" id="GBO16852.1"/>
    </source>
</evidence>
<gene>
    <name evidence="1" type="ORF">AVEN_191788_1</name>
    <name evidence="2" type="ORF">AVEN_213709_1</name>
</gene>
<evidence type="ECO:0000313" key="1">
    <source>
        <dbReference type="EMBL" id="GBO16841.1"/>
    </source>
</evidence>
<proteinExistence type="predicted"/>
<reference evidence="1 3" key="1">
    <citation type="journal article" date="2019" name="Sci. Rep.">
        <title>Orb-weaving spider Araneus ventricosus genome elucidates the spidroin gene catalogue.</title>
        <authorList>
            <person name="Kono N."/>
            <person name="Nakamura H."/>
            <person name="Ohtoshi R."/>
            <person name="Moran D.A.P."/>
            <person name="Shinohara A."/>
            <person name="Yoshida Y."/>
            <person name="Fujiwara M."/>
            <person name="Mori M."/>
            <person name="Tomita M."/>
            <person name="Arakawa K."/>
        </authorList>
    </citation>
    <scope>NUCLEOTIDE SEQUENCE [LARGE SCALE GENOMIC DNA]</scope>
</reference>
<evidence type="ECO:0000313" key="3">
    <source>
        <dbReference type="Proteomes" id="UP000499080"/>
    </source>
</evidence>
<comment type="caution">
    <text evidence="1">The sequence shown here is derived from an EMBL/GenBank/DDBJ whole genome shotgun (WGS) entry which is preliminary data.</text>
</comment>
<protein>
    <submittedName>
        <fullName evidence="1">Uncharacterized protein</fullName>
    </submittedName>
</protein>